<keyword evidence="3" id="KW-1185">Reference proteome</keyword>
<evidence type="ECO:0000313" key="2">
    <source>
        <dbReference type="EMBL" id="KAG2282899.1"/>
    </source>
</evidence>
<reference evidence="2 3" key="1">
    <citation type="submission" date="2020-02" db="EMBL/GenBank/DDBJ databases">
        <authorList>
            <person name="Ma Q."/>
            <person name="Huang Y."/>
            <person name="Song X."/>
            <person name="Pei D."/>
        </authorList>
    </citation>
    <scope>NUCLEOTIDE SEQUENCE [LARGE SCALE GENOMIC DNA]</scope>
    <source>
        <strain evidence="2">Sxm20200214</strain>
        <tissue evidence="2">Leaf</tissue>
    </source>
</reference>
<organism evidence="2 3">
    <name type="scientific">Brassica carinata</name>
    <name type="common">Ethiopian mustard</name>
    <name type="synonym">Abyssinian cabbage</name>
    <dbReference type="NCBI Taxonomy" id="52824"/>
    <lineage>
        <taxon>Eukaryota</taxon>
        <taxon>Viridiplantae</taxon>
        <taxon>Streptophyta</taxon>
        <taxon>Embryophyta</taxon>
        <taxon>Tracheophyta</taxon>
        <taxon>Spermatophyta</taxon>
        <taxon>Magnoliopsida</taxon>
        <taxon>eudicotyledons</taxon>
        <taxon>Gunneridae</taxon>
        <taxon>Pentapetalae</taxon>
        <taxon>rosids</taxon>
        <taxon>malvids</taxon>
        <taxon>Brassicales</taxon>
        <taxon>Brassicaceae</taxon>
        <taxon>Brassiceae</taxon>
        <taxon>Brassica</taxon>
    </lineage>
</organism>
<feature type="region of interest" description="Disordered" evidence="1">
    <location>
        <begin position="78"/>
        <end position="124"/>
    </location>
</feature>
<evidence type="ECO:0000313" key="3">
    <source>
        <dbReference type="Proteomes" id="UP000886595"/>
    </source>
</evidence>
<feature type="compositionally biased region" description="Acidic residues" evidence="1">
    <location>
        <begin position="115"/>
        <end position="124"/>
    </location>
</feature>
<name>A0A8X7ULJ5_BRACI</name>
<dbReference type="AlphaFoldDB" id="A0A8X7ULJ5"/>
<sequence>MAVMQLSSIASCGLFRAFLKSRAPPRTPAVVIGRKNSRVIFASSVNNHSKGFKEKAQDVGEKTMETVKDAWETAKSTAQKVTEAVVGSGEEADRARHDVDKGVEDLSKKAKENWKDDDDDLKGF</sequence>
<accession>A0A8X7ULJ5</accession>
<dbReference type="OrthoDB" id="1072392at2759"/>
<dbReference type="Proteomes" id="UP000886595">
    <property type="component" value="Unassembled WGS sequence"/>
</dbReference>
<evidence type="ECO:0000256" key="1">
    <source>
        <dbReference type="SAM" id="MobiDB-lite"/>
    </source>
</evidence>
<dbReference type="EMBL" id="JAAMPC010000011">
    <property type="protein sequence ID" value="KAG2282899.1"/>
    <property type="molecule type" value="Genomic_DNA"/>
</dbReference>
<gene>
    <name evidence="2" type="ORF">Bca52824_054119</name>
</gene>
<feature type="compositionally biased region" description="Basic and acidic residues" evidence="1">
    <location>
        <begin position="91"/>
        <end position="114"/>
    </location>
</feature>
<comment type="caution">
    <text evidence="2">The sequence shown here is derived from an EMBL/GenBank/DDBJ whole genome shotgun (WGS) entry which is preliminary data.</text>
</comment>
<proteinExistence type="predicted"/>
<protein>
    <submittedName>
        <fullName evidence="2">Uncharacterized protein</fullName>
    </submittedName>
</protein>